<name>A0ABV5LTX4_9ACTN</name>
<dbReference type="NCBIfam" id="TIGR03819">
    <property type="entry name" value="heli_sec_ATPase"/>
    <property type="match status" value="1"/>
</dbReference>
<evidence type="ECO:0000313" key="5">
    <source>
        <dbReference type="Proteomes" id="UP001589748"/>
    </source>
</evidence>
<reference evidence="4 5" key="1">
    <citation type="submission" date="2024-09" db="EMBL/GenBank/DDBJ databases">
        <authorList>
            <person name="Sun Q."/>
            <person name="Mori K."/>
        </authorList>
    </citation>
    <scope>NUCLEOTIDE SEQUENCE [LARGE SCALE GENOMIC DNA]</scope>
    <source>
        <strain evidence="4 5">TISTR 1856</strain>
    </source>
</reference>
<dbReference type="SUPFAM" id="SSF52540">
    <property type="entry name" value="P-loop containing nucleoside triphosphate hydrolases"/>
    <property type="match status" value="1"/>
</dbReference>
<feature type="domain" description="Bacterial type II secretion system protein E" evidence="3">
    <location>
        <begin position="66"/>
        <end position="334"/>
    </location>
</feature>
<evidence type="ECO:0000313" key="4">
    <source>
        <dbReference type="EMBL" id="MFB9377554.1"/>
    </source>
</evidence>
<evidence type="ECO:0000259" key="3">
    <source>
        <dbReference type="Pfam" id="PF00437"/>
    </source>
</evidence>
<dbReference type="EMBL" id="JBHMDM010000005">
    <property type="protein sequence ID" value="MFB9377554.1"/>
    <property type="molecule type" value="Genomic_DNA"/>
</dbReference>
<comment type="caution">
    <text evidence="4">The sequence shown here is derived from an EMBL/GenBank/DDBJ whole genome shotgun (WGS) entry which is preliminary data.</text>
</comment>
<protein>
    <submittedName>
        <fullName evidence="4">TadA family conjugal transfer-associated ATPase</fullName>
    </submittedName>
</protein>
<dbReference type="PANTHER" id="PTHR30486">
    <property type="entry name" value="TWITCHING MOTILITY PROTEIN PILT"/>
    <property type="match status" value="1"/>
</dbReference>
<evidence type="ECO:0000256" key="2">
    <source>
        <dbReference type="SAM" id="MobiDB-lite"/>
    </source>
</evidence>
<dbReference type="Gene3D" id="3.30.450.380">
    <property type="match status" value="1"/>
</dbReference>
<comment type="similarity">
    <text evidence="1">Belongs to the GSP E family.</text>
</comment>
<accession>A0ABV5LTX4</accession>
<organism evidence="4 5">
    <name type="scientific">Kineococcus gynurae</name>
    <dbReference type="NCBI Taxonomy" id="452979"/>
    <lineage>
        <taxon>Bacteria</taxon>
        <taxon>Bacillati</taxon>
        <taxon>Actinomycetota</taxon>
        <taxon>Actinomycetes</taxon>
        <taxon>Kineosporiales</taxon>
        <taxon>Kineosporiaceae</taxon>
        <taxon>Kineococcus</taxon>
    </lineage>
</organism>
<dbReference type="InterPro" id="IPR050921">
    <property type="entry name" value="T4SS_GSP_E_ATPase"/>
</dbReference>
<dbReference type="InterPro" id="IPR001482">
    <property type="entry name" value="T2SS/T4SS_dom"/>
</dbReference>
<proteinExistence type="inferred from homology"/>
<keyword evidence="5" id="KW-1185">Reference proteome</keyword>
<dbReference type="PANTHER" id="PTHR30486:SF6">
    <property type="entry name" value="TYPE IV PILUS RETRACTATION ATPASE PILT"/>
    <property type="match status" value="1"/>
</dbReference>
<feature type="region of interest" description="Disordered" evidence="2">
    <location>
        <begin position="379"/>
        <end position="402"/>
    </location>
</feature>
<gene>
    <name evidence="4" type="ORF">ACFFVI_11280</name>
</gene>
<dbReference type="Gene3D" id="3.40.50.300">
    <property type="entry name" value="P-loop containing nucleotide triphosphate hydrolases"/>
    <property type="match status" value="1"/>
</dbReference>
<dbReference type="InterPro" id="IPR022399">
    <property type="entry name" value="TadA-like_ATPase"/>
</dbReference>
<dbReference type="Pfam" id="PF00437">
    <property type="entry name" value="T2SSE"/>
    <property type="match status" value="1"/>
</dbReference>
<dbReference type="Proteomes" id="UP001589748">
    <property type="component" value="Unassembled WGS sequence"/>
</dbReference>
<sequence>MSVPTSPAVPAGLLDRVRRRLVEAAGPELVPSASAAAVAEAAGAEGVVLGVADRHELVSALQAELVGAGPLAPLLRRAGVTDVLVNGPGEVWVDDGAGLRRAEAGIETALGSEATVRALATRLAAGAGRRLDEASPWVDARLPDGTRLHAVLPPLARAGTHLSLRVPARRRLALVDLVRAGTVAPDWVPVLTGLLRAGRSLLVSGGTGAGKTTLLQALLGEVGRGERIVLVEDSAELDPDHPHVVRLQARHGNVEGHGAVTLDQLVRQALRMRPDRLVVGECRGAEVRDLLAAMNTGHAGAGTVHANTAADVVARLHALASAAGMTPQAVDLQLLAGVDVVLHVARRPSGRRLVAIAVVAATAAGGVEVRTAVELDADGRSRPGPGWERLDALSGDDGSDPC</sequence>
<dbReference type="RefSeq" id="WP_380138927.1">
    <property type="nucleotide sequence ID" value="NZ_JBHLUI010000010.1"/>
</dbReference>
<evidence type="ECO:0000256" key="1">
    <source>
        <dbReference type="ARBA" id="ARBA00006611"/>
    </source>
</evidence>
<dbReference type="CDD" id="cd01130">
    <property type="entry name" value="VirB11-like_ATPase"/>
    <property type="match status" value="1"/>
</dbReference>
<dbReference type="InterPro" id="IPR027417">
    <property type="entry name" value="P-loop_NTPase"/>
</dbReference>